<dbReference type="PANTHER" id="PTHR24036:SF16">
    <property type="entry name" value="KNICKKOPF"/>
    <property type="match status" value="1"/>
</dbReference>
<dbReference type="InterPro" id="IPR019545">
    <property type="entry name" value="DM13_domain"/>
</dbReference>
<evidence type="ECO:0000256" key="4">
    <source>
        <dbReference type="SAM" id="SignalP"/>
    </source>
</evidence>
<keyword evidence="3" id="KW-0812">Transmembrane</keyword>
<dbReference type="InterPro" id="IPR005018">
    <property type="entry name" value="DOMON_domain"/>
</dbReference>
<keyword evidence="4" id="KW-0732">Signal</keyword>
<feature type="signal peptide" evidence="4">
    <location>
        <begin position="1"/>
        <end position="18"/>
    </location>
</feature>
<dbReference type="SMART" id="SM00686">
    <property type="entry name" value="DM13"/>
    <property type="match status" value="2"/>
</dbReference>
<organism evidence="7 8">
    <name type="scientific">Blomia tropicalis</name>
    <name type="common">Mite</name>
    <dbReference type="NCBI Taxonomy" id="40697"/>
    <lineage>
        <taxon>Eukaryota</taxon>
        <taxon>Metazoa</taxon>
        <taxon>Ecdysozoa</taxon>
        <taxon>Arthropoda</taxon>
        <taxon>Chelicerata</taxon>
        <taxon>Arachnida</taxon>
        <taxon>Acari</taxon>
        <taxon>Acariformes</taxon>
        <taxon>Sarcoptiformes</taxon>
        <taxon>Astigmata</taxon>
        <taxon>Glycyphagoidea</taxon>
        <taxon>Echimyopodidae</taxon>
        <taxon>Blomia</taxon>
    </lineage>
</organism>
<dbReference type="InterPro" id="IPR052126">
    <property type="entry name" value="Spindle_Org/Thrombomodulin"/>
</dbReference>
<sequence length="1464" mass="167681">MAMWTFIVLLLLTQCSRAYSQTNNNGDSINGQQYKGAFIGKFSSYAHQVAGDVYAIDEYTFLIKEFFYDGLASDAYFWVGATALPSNIGFIVPNEHGKRTNIRIRLPEDKRIQSIKWISVWDIRAQKNFADLYIPEGFLPPSPQIIAEFSQLSNDVKSEPVVLLDAKTIRIPEFTYDGKRKAAYFWVGMGPQPTSAGQRIPNELGYLEPLKSYKDDLVILELPGNMTIFDINYISVWDEEAEENLGSVILPQELNIPPTLTQVIKIESRLPNCEQLHQRLQVNWEIFGPQITFELIGQIEPDEYMAFGFSGSDNSSRMINSDVSISYLENHIGYTKDYNISGLFPCTNILGNYKGVCPDTKVGGVDNFQINLFERIDSLSRITFRRNLQNTGDDGDFVIDKSKEMFIVWSVGKLTNKREPGFHHLYPKNDISIMFGRKAAKNCFQFTTPKFSGKKDLKDSSSTSSSSSSSSNGPINVYQQTSSILTKPWGPLRLMNRSMTTFYARIGDSGGLRGYQGSTGNASPSLVWYINGLLAPILYVKRGRTYTFRIEGGNNPSIGGLYNPLYITTDPNGGFAELSDSERKRSAIYAGIEWDRRGRPSPTTAGRLCAWRAINSIGMANEDNSDKKYFDKRRADTNRYQNFIQYRNALDYQCEPGNAALLQWTPNASTPDIVYYQSYTHPNMGNKIIVLDDFISSYAFIGGGSASGGSITSNANNNLSHCNYHILSVFFLFDSKSHCGKYAHKAITTYVDKSKKEDRRRARKERRRRRRRKDGDDCDYDDERQNRKRSRSQSSSRRSRRSRHRSRSRSRSRSSHEEDDDDRTRKKSRSNSPKNTFEKSKKNSKDGLPNDDKKVDKSNMKKDNSEKTKPVDQSLDVKKQSDIKKLTSKEKSSNNNNDNKPEKPQPSEKETEKNETKEKSIKDEKSDKKVTDEKDHENRKPEEKEPENKKSMKHNSEDKETKVSKQMGSNDIDLFRVSPSKAGIFLFLFTVSFIFTVTLFVINLYKSYKIANRQINLLQKTSTSLKRESWKPDLLLEIVSTRFVDCQTFQNANNSKCLVVDSDKLENFMLELESFKLKIDDGKPIEIDYKNEIGQCQRTNSTEQIFRLTKDDSQNDYLEFKFELNKDNTTYYLYNVSFTSYKQTTMSNVTQYEYAYNSIDPNLRLTSNTFKTNKNGYKCDSIEIELSPIFPNLQKNKTSKVILEMKKLKFAAFINGTNKDFDPSYVECRDEPTGGAIPIVVGNGNKFGNTAQYKCPNIEPHNGSALTIDFNTIRIKKVQPNETILDDFELMSQNEPDFNLSMSYCRLNSTFQSFTIELDKHNQMEFQFMGNTTIYHLENVILYRSNDEYIANNPDLKFSGNNFKTTIQGYRCQNITFELTLNEQNLLNDQDGSPPLTIQIEHFMFYAFQNGTDRKRMYRLECRKPPISSLMPIIVAVCLSIFGVLLLAMYFIRKKRASSVKVEE</sequence>
<feature type="compositionally biased region" description="Basic residues" evidence="2">
    <location>
        <begin position="761"/>
        <end position="772"/>
    </location>
</feature>
<dbReference type="Pfam" id="PF03351">
    <property type="entry name" value="DOMON"/>
    <property type="match status" value="1"/>
</dbReference>
<feature type="region of interest" description="Disordered" evidence="2">
    <location>
        <begin position="452"/>
        <end position="475"/>
    </location>
</feature>
<name>A0A9Q0RPE0_BLOTA</name>
<evidence type="ECO:0000313" key="7">
    <source>
        <dbReference type="EMBL" id="KAJ6221709.1"/>
    </source>
</evidence>
<evidence type="ECO:0000256" key="1">
    <source>
        <dbReference type="ARBA" id="ARBA00022737"/>
    </source>
</evidence>
<dbReference type="InterPro" id="IPR045266">
    <property type="entry name" value="DOH_DOMON"/>
</dbReference>
<feature type="domain" description="DM13" evidence="6">
    <location>
        <begin position="36"/>
        <end position="135"/>
    </location>
</feature>
<evidence type="ECO:0000256" key="2">
    <source>
        <dbReference type="SAM" id="MobiDB-lite"/>
    </source>
</evidence>
<comment type="caution">
    <text evidence="7">The sequence shown here is derived from an EMBL/GenBank/DDBJ whole genome shotgun (WGS) entry which is preliminary data.</text>
</comment>
<protein>
    <submittedName>
        <fullName evidence="7">Uncharacterized protein</fullName>
    </submittedName>
</protein>
<reference evidence="7" key="1">
    <citation type="submission" date="2022-12" db="EMBL/GenBank/DDBJ databases">
        <title>Genome assemblies of Blomia tropicalis.</title>
        <authorList>
            <person name="Cui Y."/>
        </authorList>
    </citation>
    <scope>NUCLEOTIDE SEQUENCE</scope>
    <source>
        <tissue evidence="7">Adult mites</tissue>
    </source>
</reference>
<feature type="compositionally biased region" description="Low complexity" evidence="2">
    <location>
        <begin position="460"/>
        <end position="471"/>
    </location>
</feature>
<evidence type="ECO:0000259" key="6">
    <source>
        <dbReference type="PROSITE" id="PS51549"/>
    </source>
</evidence>
<dbReference type="CDD" id="cd09631">
    <property type="entry name" value="DOMON_DOH"/>
    <property type="match status" value="1"/>
</dbReference>
<proteinExistence type="predicted"/>
<feature type="compositionally biased region" description="Basic and acidic residues" evidence="2">
    <location>
        <begin position="899"/>
        <end position="963"/>
    </location>
</feature>
<evidence type="ECO:0000313" key="8">
    <source>
        <dbReference type="Proteomes" id="UP001142055"/>
    </source>
</evidence>
<feature type="compositionally biased region" description="Basic and acidic residues" evidence="2">
    <location>
        <begin position="836"/>
        <end position="892"/>
    </location>
</feature>
<keyword evidence="1" id="KW-0677">Repeat</keyword>
<accession>A0A9Q0RPE0</accession>
<feature type="compositionally biased region" description="Basic residues" evidence="2">
    <location>
        <begin position="786"/>
        <end position="813"/>
    </location>
</feature>
<feature type="region of interest" description="Disordered" evidence="2">
    <location>
        <begin position="752"/>
        <end position="965"/>
    </location>
</feature>
<feature type="transmembrane region" description="Helical" evidence="3">
    <location>
        <begin position="984"/>
        <end position="1005"/>
    </location>
</feature>
<keyword evidence="3" id="KW-0472">Membrane</keyword>
<dbReference type="PANTHER" id="PTHR24036">
    <property type="entry name" value="SKELETOR-RELATED"/>
    <property type="match status" value="1"/>
</dbReference>
<feature type="chain" id="PRO_5040155947" evidence="4">
    <location>
        <begin position="19"/>
        <end position="1464"/>
    </location>
</feature>
<dbReference type="SMART" id="SM00664">
    <property type="entry name" value="DoH"/>
    <property type="match status" value="1"/>
</dbReference>
<dbReference type="Proteomes" id="UP001142055">
    <property type="component" value="Chromosome 1"/>
</dbReference>
<keyword evidence="3" id="KW-1133">Transmembrane helix</keyword>
<evidence type="ECO:0000256" key="3">
    <source>
        <dbReference type="SAM" id="Phobius"/>
    </source>
</evidence>
<gene>
    <name evidence="7" type="ORF">RDWZM_000254</name>
</gene>
<dbReference type="Pfam" id="PF10517">
    <property type="entry name" value="DM13"/>
    <property type="match status" value="2"/>
</dbReference>
<keyword evidence="8" id="KW-1185">Reference proteome</keyword>
<feature type="domain" description="DM13" evidence="6">
    <location>
        <begin position="147"/>
        <end position="251"/>
    </location>
</feature>
<feature type="domain" description="DOMON" evidence="5">
    <location>
        <begin position="278"/>
        <end position="412"/>
    </location>
</feature>
<evidence type="ECO:0000259" key="5">
    <source>
        <dbReference type="PROSITE" id="PS50836"/>
    </source>
</evidence>
<dbReference type="PROSITE" id="PS50836">
    <property type="entry name" value="DOMON"/>
    <property type="match status" value="1"/>
</dbReference>
<feature type="transmembrane region" description="Helical" evidence="3">
    <location>
        <begin position="1430"/>
        <end position="1452"/>
    </location>
</feature>
<dbReference type="PROSITE" id="PS51549">
    <property type="entry name" value="DM13"/>
    <property type="match status" value="2"/>
</dbReference>
<dbReference type="EMBL" id="JAPWDV010000001">
    <property type="protein sequence ID" value="KAJ6221709.1"/>
    <property type="molecule type" value="Genomic_DNA"/>
</dbReference>